<feature type="compositionally biased region" description="Polar residues" evidence="9">
    <location>
        <begin position="459"/>
        <end position="473"/>
    </location>
</feature>
<feature type="transmembrane region" description="Helical" evidence="10">
    <location>
        <begin position="245"/>
        <end position="267"/>
    </location>
</feature>
<keyword evidence="12" id="KW-0527">Neuropeptide</keyword>
<dbReference type="SUPFAM" id="SSF81321">
    <property type="entry name" value="Family A G protein-coupled receptor-like"/>
    <property type="match status" value="1"/>
</dbReference>
<organism evidence="12 13">
    <name type="scientific">Echinococcus multilocularis</name>
    <name type="common">Fox tapeworm</name>
    <dbReference type="NCBI Taxonomy" id="6211"/>
    <lineage>
        <taxon>Eukaryota</taxon>
        <taxon>Metazoa</taxon>
        <taxon>Spiralia</taxon>
        <taxon>Lophotrochozoa</taxon>
        <taxon>Platyhelminthes</taxon>
        <taxon>Cestoda</taxon>
        <taxon>Eucestoda</taxon>
        <taxon>Cyclophyllidea</taxon>
        <taxon>Taeniidae</taxon>
        <taxon>Echinococcus</taxon>
    </lineage>
</organism>
<keyword evidence="7 8" id="KW-0807">Transducer</keyword>
<feature type="transmembrane region" description="Helical" evidence="10">
    <location>
        <begin position="78"/>
        <end position="96"/>
    </location>
</feature>
<keyword evidence="3 10" id="KW-1133">Transmembrane helix</keyword>
<dbReference type="PRINTS" id="PR00237">
    <property type="entry name" value="GPCRRHODOPSN"/>
</dbReference>
<dbReference type="OrthoDB" id="5962705at2759"/>
<feature type="transmembrane region" description="Helical" evidence="10">
    <location>
        <begin position="356"/>
        <end position="376"/>
    </location>
</feature>
<protein>
    <submittedName>
        <fullName evidence="12">Neuropeptides capa receptor</fullName>
    </submittedName>
</protein>
<feature type="domain" description="G-protein coupled receptors family 1 profile" evidence="11">
    <location>
        <begin position="57"/>
        <end position="421"/>
    </location>
</feature>
<dbReference type="eggNOG" id="KOG3656">
    <property type="taxonomic scope" value="Eukaryota"/>
</dbReference>
<sequence length="473" mass="54429">MSLSTLGPLPLNSSEAEFTEDIWEYLIPIRGLRRTELELLVPIFIIYIIIFTFGFFGNVILLWVILVNRSFHTPINYYLVNLSVSDLLILVLGLPHDLYMMWNRYPYPFEEATCRLRAFLAEASMISSVLTITVLTIERYIAIIHPLSTAIPGTKRRNGSDSVVRLKKVDFFRCCRDWGRFKKVRITVIIVWILSPLFSLPITLQVALSYIYRNDSSTNYQSVMVKESSICTVSGESEDWFSYPVLASFILFFLLPLVIITILYILILRGVHRSVKFTQHLHPVETIEPPTSGELTLPLVTVRKHSSGILAVSPLKRGRSIAFRTGQDKRAARQHQELCQIQQVQHHARMRTNKSLIRILVCIIIAFFTCFAPFHAERLLVVLVPAELWYNNKILWKVHDVLYHVSGICLFANSVCNPILYNIVFRRIRAEFKAALMCCGKKRRQQRECNNGRGRSSVYRPSTISQTPKTAEF</sequence>
<dbReference type="Gene3D" id="1.20.1070.10">
    <property type="entry name" value="Rhodopsin 7-helix transmembrane proteins"/>
    <property type="match status" value="1"/>
</dbReference>
<evidence type="ECO:0000313" key="12">
    <source>
        <dbReference type="EMBL" id="CUT99515.1"/>
    </source>
</evidence>
<dbReference type="Pfam" id="PF00001">
    <property type="entry name" value="7tm_1"/>
    <property type="match status" value="2"/>
</dbReference>
<feature type="transmembrane region" description="Helical" evidence="10">
    <location>
        <begin position="116"/>
        <end position="137"/>
    </location>
</feature>
<reference evidence="12" key="2">
    <citation type="submission" date="2015-11" db="EMBL/GenBank/DDBJ databases">
        <authorList>
            <person name="Zhang Y."/>
            <person name="Guo Z."/>
        </authorList>
    </citation>
    <scope>NUCLEOTIDE SEQUENCE</scope>
</reference>
<dbReference type="PANTHER" id="PTHR24243">
    <property type="entry name" value="G-PROTEIN COUPLED RECEPTOR"/>
    <property type="match status" value="1"/>
</dbReference>
<evidence type="ECO:0000256" key="9">
    <source>
        <dbReference type="SAM" id="MobiDB-lite"/>
    </source>
</evidence>
<evidence type="ECO:0000313" key="13">
    <source>
        <dbReference type="Proteomes" id="UP000017246"/>
    </source>
</evidence>
<dbReference type="GO" id="GO:0005886">
    <property type="term" value="C:plasma membrane"/>
    <property type="evidence" value="ECO:0007669"/>
    <property type="project" value="TreeGrafter"/>
</dbReference>
<dbReference type="PROSITE" id="PS50262">
    <property type="entry name" value="G_PROTEIN_RECEP_F1_2"/>
    <property type="match status" value="1"/>
</dbReference>
<evidence type="ECO:0000256" key="4">
    <source>
        <dbReference type="ARBA" id="ARBA00023040"/>
    </source>
</evidence>
<feature type="transmembrane region" description="Helical" evidence="10">
    <location>
        <begin position="401"/>
        <end position="424"/>
    </location>
</feature>
<dbReference type="Proteomes" id="UP000017246">
    <property type="component" value="Unassembled WGS sequence"/>
</dbReference>
<dbReference type="AlphaFoldDB" id="A0A068YA15"/>
<evidence type="ECO:0000256" key="7">
    <source>
        <dbReference type="ARBA" id="ARBA00023224"/>
    </source>
</evidence>
<keyword evidence="2 8" id="KW-0812">Transmembrane</keyword>
<dbReference type="STRING" id="6211.A0A068YA15"/>
<keyword evidence="6 8" id="KW-0675">Receptor</keyword>
<feature type="transmembrane region" description="Helical" evidence="10">
    <location>
        <begin position="40"/>
        <end position="66"/>
    </location>
</feature>
<accession>A0A068YA15</accession>
<evidence type="ECO:0000259" key="11">
    <source>
        <dbReference type="PROSITE" id="PS50262"/>
    </source>
</evidence>
<dbReference type="PROSITE" id="PS00237">
    <property type="entry name" value="G_PROTEIN_RECEP_F1_1"/>
    <property type="match status" value="1"/>
</dbReference>
<evidence type="ECO:0000256" key="2">
    <source>
        <dbReference type="ARBA" id="ARBA00022692"/>
    </source>
</evidence>
<name>A0A068YA15_ECHMU</name>
<keyword evidence="13" id="KW-1185">Reference proteome</keyword>
<dbReference type="GO" id="GO:0008188">
    <property type="term" value="F:neuropeptide receptor activity"/>
    <property type="evidence" value="ECO:0007669"/>
    <property type="project" value="TreeGrafter"/>
</dbReference>
<dbReference type="OMA" id="IWEYLIP"/>
<evidence type="ECO:0000256" key="1">
    <source>
        <dbReference type="ARBA" id="ARBA00004141"/>
    </source>
</evidence>
<dbReference type="EMBL" id="LN902845">
    <property type="protein sequence ID" value="CUT99515.1"/>
    <property type="molecule type" value="Genomic_DNA"/>
</dbReference>
<keyword evidence="5 10" id="KW-0472">Membrane</keyword>
<comment type="similarity">
    <text evidence="8">Belongs to the G-protein coupled receptor 1 family.</text>
</comment>
<dbReference type="InterPro" id="IPR017452">
    <property type="entry name" value="GPCR_Rhodpsn_7TM"/>
</dbReference>
<dbReference type="InterPro" id="IPR000276">
    <property type="entry name" value="GPCR_Rhodpsn"/>
</dbReference>
<proteinExistence type="inferred from homology"/>
<evidence type="ECO:0000256" key="3">
    <source>
        <dbReference type="ARBA" id="ARBA00022989"/>
    </source>
</evidence>
<feature type="region of interest" description="Disordered" evidence="9">
    <location>
        <begin position="450"/>
        <end position="473"/>
    </location>
</feature>
<evidence type="ECO:0000256" key="10">
    <source>
        <dbReference type="SAM" id="Phobius"/>
    </source>
</evidence>
<evidence type="ECO:0000256" key="5">
    <source>
        <dbReference type="ARBA" id="ARBA00023136"/>
    </source>
</evidence>
<reference evidence="12" key="1">
    <citation type="journal article" date="2013" name="Nature">
        <title>The genomes of four tapeworm species reveal adaptations to parasitism.</title>
        <authorList>
            <person name="Tsai I.J."/>
            <person name="Zarowiecki M."/>
            <person name="Holroyd N."/>
            <person name="Garciarrubio A."/>
            <person name="Sanchez-Flores A."/>
            <person name="Brooks K.L."/>
            <person name="Tracey A."/>
            <person name="Bobes R.J."/>
            <person name="Fragoso G."/>
            <person name="Sciutto E."/>
            <person name="Aslett M."/>
            <person name="Beasley H."/>
            <person name="Bennett H.M."/>
            <person name="Cai J."/>
            <person name="Camicia F."/>
            <person name="Clark R."/>
            <person name="Cucher M."/>
            <person name="De Silva N."/>
            <person name="Day T.A."/>
            <person name="Deplazes P."/>
            <person name="Estrada K."/>
            <person name="Fernandez C."/>
            <person name="Holland P.W."/>
            <person name="Hou J."/>
            <person name="Hu S."/>
            <person name="Huckvale T."/>
            <person name="Hung S.S."/>
            <person name="Kamenetzky L."/>
            <person name="Keane J.A."/>
            <person name="Kiss F."/>
            <person name="Koziol U."/>
            <person name="Lambert O."/>
            <person name="Liu K."/>
            <person name="Luo X."/>
            <person name="Luo Y."/>
            <person name="Macchiaroli N."/>
            <person name="Nichol S."/>
            <person name="Paps J."/>
            <person name="Parkinson J."/>
            <person name="Pouchkina-Stantcheva N."/>
            <person name="Riddiford N."/>
            <person name="Rosenzvit M."/>
            <person name="Salinas G."/>
            <person name="Wasmuth J.D."/>
            <person name="Zamanian M."/>
            <person name="Zheng Y."/>
            <person name="Cai X."/>
            <person name="Soberon X."/>
            <person name="Olson P.D."/>
            <person name="Laclette J.P."/>
            <person name="Brehm K."/>
            <person name="Berriman M."/>
            <person name="Garciarrubio A."/>
            <person name="Bobes R.J."/>
            <person name="Fragoso G."/>
            <person name="Sanchez-Flores A."/>
            <person name="Estrada K."/>
            <person name="Cevallos M.A."/>
            <person name="Morett E."/>
            <person name="Gonzalez V."/>
            <person name="Portillo T."/>
            <person name="Ochoa-Leyva A."/>
            <person name="Jose M.V."/>
            <person name="Sciutto E."/>
            <person name="Landa A."/>
            <person name="Jimenez L."/>
            <person name="Valdes V."/>
            <person name="Carrero J.C."/>
            <person name="Larralde C."/>
            <person name="Morales-Montor J."/>
            <person name="Limon-Lason J."/>
            <person name="Soberon X."/>
            <person name="Laclette J.P."/>
        </authorList>
    </citation>
    <scope>NUCLEOTIDE SEQUENCE [LARGE SCALE GENOMIC DNA]</scope>
</reference>
<keyword evidence="4 8" id="KW-0297">G-protein coupled receptor</keyword>
<evidence type="ECO:0000256" key="8">
    <source>
        <dbReference type="RuleBase" id="RU000688"/>
    </source>
</evidence>
<feature type="transmembrane region" description="Helical" evidence="10">
    <location>
        <begin position="186"/>
        <end position="212"/>
    </location>
</feature>
<dbReference type="PANTHER" id="PTHR24243:SF208">
    <property type="entry name" value="PYROKININ-1 RECEPTOR"/>
    <property type="match status" value="1"/>
</dbReference>
<comment type="subcellular location">
    <subcellularLocation>
        <location evidence="1">Membrane</location>
        <topology evidence="1">Multi-pass membrane protein</topology>
    </subcellularLocation>
</comment>
<evidence type="ECO:0000256" key="6">
    <source>
        <dbReference type="ARBA" id="ARBA00023170"/>
    </source>
</evidence>